<evidence type="ECO:0008006" key="3">
    <source>
        <dbReference type="Google" id="ProtNLM"/>
    </source>
</evidence>
<proteinExistence type="predicted"/>
<dbReference type="AlphaFoldDB" id="A0A016WYI6"/>
<dbReference type="Proteomes" id="UP000024635">
    <property type="component" value="Unassembled WGS sequence"/>
</dbReference>
<dbReference type="Gene3D" id="3.30.420.10">
    <property type="entry name" value="Ribonuclease H-like superfamily/Ribonuclease H"/>
    <property type="match status" value="1"/>
</dbReference>
<sequence length="197" mass="22613">MRAYKLRRLHGLSENQRSARVKKCRALLERAVGDAHMRMLFTDKKLFTIEQVYDPQNDRLYAGNSREAEAAGRTVSRSLHPALVMVFARVSATGQTPVFVGKAVRIDKKIYLGILRNHLLRWATEHYKNGYWILQQDGAPAHRAKSTQDWCLANLPDFISASEWPTNSPDLNVLDFSIWAMLEQKACQKKNTLVFRL</sequence>
<organism evidence="1 2">
    <name type="scientific">Ancylostoma ceylanicum</name>
    <dbReference type="NCBI Taxonomy" id="53326"/>
    <lineage>
        <taxon>Eukaryota</taxon>
        <taxon>Metazoa</taxon>
        <taxon>Ecdysozoa</taxon>
        <taxon>Nematoda</taxon>
        <taxon>Chromadorea</taxon>
        <taxon>Rhabditida</taxon>
        <taxon>Rhabditina</taxon>
        <taxon>Rhabditomorpha</taxon>
        <taxon>Strongyloidea</taxon>
        <taxon>Ancylostomatidae</taxon>
        <taxon>Ancylostomatinae</taxon>
        <taxon>Ancylostoma</taxon>
    </lineage>
</organism>
<reference evidence="2" key="1">
    <citation type="journal article" date="2015" name="Nat. Genet.">
        <title>The genome and transcriptome of the zoonotic hookworm Ancylostoma ceylanicum identify infection-specific gene families.</title>
        <authorList>
            <person name="Schwarz E.M."/>
            <person name="Hu Y."/>
            <person name="Antoshechkin I."/>
            <person name="Miller M.M."/>
            <person name="Sternberg P.W."/>
            <person name="Aroian R.V."/>
        </authorList>
    </citation>
    <scope>NUCLEOTIDE SEQUENCE</scope>
    <source>
        <strain evidence="2">HY135</strain>
    </source>
</reference>
<evidence type="ECO:0000313" key="1">
    <source>
        <dbReference type="EMBL" id="EYC44053.1"/>
    </source>
</evidence>
<protein>
    <recommendedName>
        <fullName evidence="3">Tc1-like transposase DDE domain-containing protein</fullName>
    </recommendedName>
</protein>
<dbReference type="EMBL" id="JARK01000073">
    <property type="protein sequence ID" value="EYC44053.1"/>
    <property type="molecule type" value="Genomic_DNA"/>
</dbReference>
<dbReference type="InterPro" id="IPR036397">
    <property type="entry name" value="RNaseH_sf"/>
</dbReference>
<dbReference type="GO" id="GO:0003676">
    <property type="term" value="F:nucleic acid binding"/>
    <property type="evidence" value="ECO:0007669"/>
    <property type="project" value="InterPro"/>
</dbReference>
<dbReference type="OrthoDB" id="7951431at2759"/>
<name>A0A016WYI6_9BILA</name>
<gene>
    <name evidence="1" type="primary">Acey_s0473.g2095</name>
    <name evidence="1" type="ORF">Y032_0473g2095</name>
</gene>
<keyword evidence="2" id="KW-1185">Reference proteome</keyword>
<comment type="caution">
    <text evidence="1">The sequence shown here is derived from an EMBL/GenBank/DDBJ whole genome shotgun (WGS) entry which is preliminary data.</text>
</comment>
<evidence type="ECO:0000313" key="2">
    <source>
        <dbReference type="Proteomes" id="UP000024635"/>
    </source>
</evidence>
<accession>A0A016WYI6</accession>
<dbReference type="PANTHER" id="PTHR46068">
    <property type="entry name" value="PROTEIN CBG27172"/>
    <property type="match status" value="1"/>
</dbReference>
<dbReference type="PANTHER" id="PTHR46068:SF1">
    <property type="entry name" value="TRANSPOSASE IS30-LIKE HTH DOMAIN-CONTAINING PROTEIN"/>
    <property type="match status" value="1"/>
</dbReference>